<comment type="caution">
    <text evidence="1">The sequence shown here is derived from an EMBL/GenBank/DDBJ whole genome shotgun (WGS) entry which is preliminary data.</text>
</comment>
<organism evidence="1 2">
    <name type="scientific">Streptococcus danieliae</name>
    <dbReference type="NCBI Taxonomy" id="747656"/>
    <lineage>
        <taxon>Bacteria</taxon>
        <taxon>Bacillati</taxon>
        <taxon>Bacillota</taxon>
        <taxon>Bacilli</taxon>
        <taxon>Lactobacillales</taxon>
        <taxon>Streptococcaceae</taxon>
        <taxon>Streptococcus</taxon>
    </lineage>
</organism>
<evidence type="ECO:0000313" key="1">
    <source>
        <dbReference type="EMBL" id="MVX59529.1"/>
    </source>
</evidence>
<gene>
    <name evidence="1" type="ORF">E5983_07780</name>
</gene>
<evidence type="ECO:0000313" key="2">
    <source>
        <dbReference type="Proteomes" id="UP000461595"/>
    </source>
</evidence>
<sequence length="374" mass="43355">MRLDFCPSLFFGGFMADLKDMYTAEVLTEFAWAFVEVEADFPVQRFLAEVTQGDWKALSLRQRHERLAHVLVACLDRPFEQVADFLELVGVRVQGFRYLFLPDVVSLFGLEHFAASMRALTVLTASSSAEFAIRPFLKRDFERTFEQLQRWALSENEHQRRLASEGVRPNLPWGQKIPDLDQYRLEIWGLLENLKADPSLYVRKSVANHLNDWTRTHPEEVLDLLEGWQGYSPDTDWIVKRAARTLLKAGHPRALALFGYRSREDLEQVTWNFPPKIHKGERLLLDYELEVGQAGPLRLELQVDFRKPTGRVGQKSFMLKDRETASLRGTWSYEWVDKTTRKHWDGPHALRLLLNGQVLLEGQLEVTGFADKKI</sequence>
<dbReference type="EMBL" id="WSRS01000083">
    <property type="protein sequence ID" value="MVX59529.1"/>
    <property type="molecule type" value="Genomic_DNA"/>
</dbReference>
<dbReference type="InterPro" id="IPR016024">
    <property type="entry name" value="ARM-type_fold"/>
</dbReference>
<dbReference type="Gene3D" id="1.25.40.290">
    <property type="entry name" value="ARM repeat domains"/>
    <property type="match status" value="1"/>
</dbReference>
<name>A0A7X3KCR3_9STRE</name>
<protein>
    <recommendedName>
        <fullName evidence="3">DNA alkylation repair protein</fullName>
    </recommendedName>
</protein>
<dbReference type="Proteomes" id="UP000461595">
    <property type="component" value="Unassembled WGS sequence"/>
</dbReference>
<proteinExistence type="predicted"/>
<dbReference type="InterPro" id="IPR014825">
    <property type="entry name" value="DNA_alkylation"/>
</dbReference>
<reference evidence="1 2" key="1">
    <citation type="submission" date="2019-12" db="EMBL/GenBank/DDBJ databases">
        <title>Microbes associate with the intestines of laboratory mice.</title>
        <authorList>
            <person name="Navarre W."/>
            <person name="Wong E."/>
        </authorList>
    </citation>
    <scope>NUCLEOTIDE SEQUENCE [LARGE SCALE GENOMIC DNA]</scope>
    <source>
        <strain evidence="1 2">NM51_B2-22</strain>
    </source>
</reference>
<dbReference type="SUPFAM" id="SSF48371">
    <property type="entry name" value="ARM repeat"/>
    <property type="match status" value="1"/>
</dbReference>
<evidence type="ECO:0008006" key="3">
    <source>
        <dbReference type="Google" id="ProtNLM"/>
    </source>
</evidence>
<dbReference type="AlphaFoldDB" id="A0A7X3KCR3"/>
<accession>A0A7X3KCR3</accession>
<dbReference type="Pfam" id="PF08713">
    <property type="entry name" value="DNA_alkylation"/>
    <property type="match status" value="1"/>
</dbReference>